<accession>A3MY13</accession>
<dbReference type="SUPFAM" id="SSF50692">
    <property type="entry name" value="ADC-like"/>
    <property type="match status" value="1"/>
</dbReference>
<evidence type="ECO:0000256" key="2">
    <source>
        <dbReference type="ARBA" id="ARBA00022737"/>
    </source>
</evidence>
<dbReference type="KEGG" id="pcl:Pcal_2115"/>
<dbReference type="AlphaFoldDB" id="A3MY13"/>
<dbReference type="STRING" id="410359.Pcal_2115"/>
<evidence type="ECO:0000313" key="9">
    <source>
        <dbReference type="Proteomes" id="UP000001431"/>
    </source>
</evidence>
<dbReference type="eggNOG" id="arCOG01308">
    <property type="taxonomic scope" value="Archaea"/>
</dbReference>
<dbReference type="PANTHER" id="PTHR23077">
    <property type="entry name" value="AAA-FAMILY ATPASE"/>
    <property type="match status" value="1"/>
</dbReference>
<evidence type="ECO:0000259" key="7">
    <source>
        <dbReference type="SMART" id="SM01073"/>
    </source>
</evidence>
<dbReference type="SMART" id="SM01072">
    <property type="entry name" value="CDC48_2"/>
    <property type="match status" value="1"/>
</dbReference>
<dbReference type="FunFam" id="2.40.40.20:FF:000007">
    <property type="entry name" value="AAA family ATPase"/>
    <property type="match status" value="1"/>
</dbReference>
<protein>
    <submittedName>
        <fullName evidence="8">AAA family ATPase, CDC48 subfamily</fullName>
        <ecNumber evidence="8">3.6.4.6</ecNumber>
    </submittedName>
</protein>
<dbReference type="EC" id="3.6.4.6" evidence="8"/>
<feature type="domain" description="AAA+ ATPase" evidence="5">
    <location>
        <begin position="212"/>
        <end position="348"/>
    </location>
</feature>
<dbReference type="InterPro" id="IPR027417">
    <property type="entry name" value="P-loop_NTPase"/>
</dbReference>
<dbReference type="SUPFAM" id="SSF52540">
    <property type="entry name" value="P-loop containing nucleoside triphosphate hydrolases"/>
    <property type="match status" value="2"/>
</dbReference>
<feature type="domain" description="CDC48" evidence="6">
    <location>
        <begin position="106"/>
        <end position="170"/>
    </location>
</feature>
<dbReference type="Pfam" id="PF17862">
    <property type="entry name" value="AAA_lid_3"/>
    <property type="match status" value="2"/>
</dbReference>
<dbReference type="InterPro" id="IPR004201">
    <property type="entry name" value="Cdc48_dom2"/>
</dbReference>
<dbReference type="FunFam" id="1.10.8.60:FF:000038">
    <property type="entry name" value="spermatogenesis-associated protein 5-like protein 1"/>
    <property type="match status" value="1"/>
</dbReference>
<keyword evidence="2" id="KW-0677">Repeat</keyword>
<dbReference type="RefSeq" id="WP_011850788.1">
    <property type="nucleotide sequence ID" value="NC_009073.1"/>
</dbReference>
<dbReference type="InterPro" id="IPR003960">
    <property type="entry name" value="ATPase_AAA_CS"/>
</dbReference>
<gene>
    <name evidence="8" type="ordered locus">Pcal_2115</name>
</gene>
<dbReference type="InterPro" id="IPR005938">
    <property type="entry name" value="AAA_ATPase_CDC48"/>
</dbReference>
<dbReference type="CDD" id="cd19511">
    <property type="entry name" value="RecA-like_CDC48_r2-like"/>
    <property type="match status" value="1"/>
</dbReference>
<dbReference type="SUPFAM" id="SSF54585">
    <property type="entry name" value="Cdc48 domain 2-like"/>
    <property type="match status" value="1"/>
</dbReference>
<dbReference type="InterPro" id="IPR003593">
    <property type="entry name" value="AAA+_ATPase"/>
</dbReference>
<dbReference type="InterPro" id="IPR003338">
    <property type="entry name" value="CDC4_N-term_subdom"/>
</dbReference>
<dbReference type="HOGENOM" id="CLU_000688_12_2_2"/>
<dbReference type="Pfam" id="PF02933">
    <property type="entry name" value="CDC48_2"/>
    <property type="match status" value="1"/>
</dbReference>
<dbReference type="GO" id="GO:0016887">
    <property type="term" value="F:ATP hydrolysis activity"/>
    <property type="evidence" value="ECO:0007669"/>
    <property type="project" value="InterPro"/>
</dbReference>
<proteinExistence type="inferred from homology"/>
<dbReference type="GeneID" id="4909382"/>
<keyword evidence="9" id="KW-1185">Reference proteome</keyword>
<comment type="similarity">
    <text evidence="1">Belongs to the AAA ATPase family. CDC48 subfamily.</text>
</comment>
<feature type="domain" description="AAA+ ATPase" evidence="5">
    <location>
        <begin position="487"/>
        <end position="624"/>
    </location>
</feature>
<dbReference type="PROSITE" id="PS00674">
    <property type="entry name" value="AAA"/>
    <property type="match status" value="2"/>
</dbReference>
<dbReference type="Gene3D" id="1.10.8.60">
    <property type="match status" value="2"/>
</dbReference>
<dbReference type="InterPro" id="IPR003959">
    <property type="entry name" value="ATPase_AAA_core"/>
</dbReference>
<organism evidence="8 9">
    <name type="scientific">Pyrobaculum calidifontis (strain DSM 21063 / JCM 11548 / VA1)</name>
    <dbReference type="NCBI Taxonomy" id="410359"/>
    <lineage>
        <taxon>Archaea</taxon>
        <taxon>Thermoproteota</taxon>
        <taxon>Thermoprotei</taxon>
        <taxon>Thermoproteales</taxon>
        <taxon>Thermoproteaceae</taxon>
        <taxon>Pyrobaculum</taxon>
    </lineage>
</organism>
<dbReference type="InterPro" id="IPR009010">
    <property type="entry name" value="Asp_de-COase-like_dom_sf"/>
</dbReference>
<evidence type="ECO:0000313" key="8">
    <source>
        <dbReference type="EMBL" id="ABO09530.1"/>
    </source>
</evidence>
<dbReference type="Pfam" id="PF00004">
    <property type="entry name" value="AAA"/>
    <property type="match status" value="2"/>
</dbReference>
<dbReference type="FunFam" id="1.10.8.60:FF:000057">
    <property type="entry name" value="AAA family ATPase, CDC48 subfamily"/>
    <property type="match status" value="1"/>
</dbReference>
<dbReference type="NCBIfam" id="TIGR01243">
    <property type="entry name" value="CDC48"/>
    <property type="match status" value="1"/>
</dbReference>
<dbReference type="InterPro" id="IPR041569">
    <property type="entry name" value="AAA_lid_3"/>
</dbReference>
<dbReference type="InterPro" id="IPR050168">
    <property type="entry name" value="AAA_ATPase_domain"/>
</dbReference>
<evidence type="ECO:0000259" key="5">
    <source>
        <dbReference type="SMART" id="SM00382"/>
    </source>
</evidence>
<dbReference type="Proteomes" id="UP000001431">
    <property type="component" value="Chromosome"/>
</dbReference>
<dbReference type="FunFam" id="3.40.50.300:FF:000012">
    <property type="entry name" value="Transitional endoplasmic reticulum ATPase"/>
    <property type="match status" value="1"/>
</dbReference>
<dbReference type="Gene3D" id="3.40.50.300">
    <property type="entry name" value="P-loop containing nucleotide triphosphate hydrolases"/>
    <property type="match status" value="2"/>
</dbReference>
<name>A3MY13_PYRCJ</name>
<dbReference type="GO" id="GO:0005737">
    <property type="term" value="C:cytoplasm"/>
    <property type="evidence" value="ECO:0007669"/>
    <property type="project" value="UniProtKB-ARBA"/>
</dbReference>
<sequence length="731" mass="81775">MSEWIELRVLESKARDANRPVVRIDPEVMERAGIMVGDVVEIVGRRRTAAKVWNGLPEDRGKGVIRMNSILRKNADVALNETVRVRRVEPKPAAFVKLAPVSMTIAVDANFLQYIKQRLREYVVVEGDMLQIHVLSQPLTFQVIQTKPSNSIVIINDDTQIQIFEKPVSGVKIPHVTWEDIGDLEDAKQKIRELVELPLRHPELFKHLGIEPPKGILLIGPPGTGKTLLAKAVANEANAYFVAINGPEIMSKYYGESEARLREIFEEAKKNAPAIIFIDEIDAIAPKREEVTGEVEKRVVAQLLTLMDGLQERGQVIVIGATNRPDAVDPALRRPGRFDREIWINPPDFKGRYEILVIHTRNMPLGPDVDLRKLAEITHGFTGADLAALAREAAMSALRRAIQSGLIDLNQPSIPPEVFEKIKVTMADFMGALREIIPSALREVHIEVPRVRWDDIGGLENVKQELREAVEWPLKYPDRFKKFGLRAPKGILLFGPPGTGKTLLAKAVATESGANFVAVRGPEIFSKWVGESEKMVREIFRKARMAAPAVIFIDEIDALATARGLGGDSLVSERVVAQLLAEMDGIKALENVVVIAATNRPDLVDPALLRPGRFDRIIYVPPPDFKARLEILLIHTRATPLAKDVDLEEIARRTEGYSGADLELLVREATFLALRENIDTKEVSMRHFEEALKKVRPSVTPDMLKFYESWLERARQLTTPTKARATPPLYL</sequence>
<dbReference type="SMART" id="SM00382">
    <property type="entry name" value="AAA"/>
    <property type="match status" value="2"/>
</dbReference>
<dbReference type="Gene3D" id="3.10.330.10">
    <property type="match status" value="1"/>
</dbReference>
<dbReference type="FunFam" id="3.40.50.300:FF:000018">
    <property type="entry name" value="Cell division control 48"/>
    <property type="match status" value="1"/>
</dbReference>
<dbReference type="SMART" id="SM01073">
    <property type="entry name" value="CDC48_N"/>
    <property type="match status" value="1"/>
</dbReference>
<dbReference type="PANTHER" id="PTHR23077:SF171">
    <property type="entry name" value="NUCLEAR VALOSIN-CONTAINING PROTEIN-LIKE"/>
    <property type="match status" value="1"/>
</dbReference>
<reference evidence="8" key="1">
    <citation type="submission" date="2007-02" db="EMBL/GenBank/DDBJ databases">
        <title>Complete sequence of Pyrobaculum calidifontis JCM 11548.</title>
        <authorList>
            <consortium name="US DOE Joint Genome Institute"/>
            <person name="Copeland A."/>
            <person name="Lucas S."/>
            <person name="Lapidus A."/>
            <person name="Barry K."/>
            <person name="Glavina del Rio T."/>
            <person name="Dalin E."/>
            <person name="Tice H."/>
            <person name="Pitluck S."/>
            <person name="Chain P."/>
            <person name="Malfatti S."/>
            <person name="Shin M."/>
            <person name="Vergez L."/>
            <person name="Schmutz J."/>
            <person name="Larimer F."/>
            <person name="Land M."/>
            <person name="Hauser L."/>
            <person name="Kyrpides N."/>
            <person name="Mikhailova N."/>
            <person name="Cozen A.E."/>
            <person name="Fitz-Gibbon S.T."/>
            <person name="House C.H."/>
            <person name="Saltikov C."/>
            <person name="Lowe T.M."/>
            <person name="Richardson P."/>
        </authorList>
    </citation>
    <scope>NUCLEOTIDE SEQUENCE [LARGE SCALE GENOMIC DNA]</scope>
    <source>
        <strain evidence="8">JCM 11548</strain>
    </source>
</reference>
<keyword evidence="8" id="KW-0378">Hydrolase</keyword>
<dbReference type="OrthoDB" id="77269at2157"/>
<dbReference type="Gene3D" id="2.40.40.20">
    <property type="match status" value="1"/>
</dbReference>
<dbReference type="GO" id="GO:0005524">
    <property type="term" value="F:ATP binding"/>
    <property type="evidence" value="ECO:0007669"/>
    <property type="project" value="UniProtKB-KW"/>
</dbReference>
<dbReference type="InterPro" id="IPR029067">
    <property type="entry name" value="CDC48_domain_2-like_sf"/>
</dbReference>
<evidence type="ECO:0000256" key="4">
    <source>
        <dbReference type="ARBA" id="ARBA00022840"/>
    </source>
</evidence>
<evidence type="ECO:0000259" key="6">
    <source>
        <dbReference type="SMART" id="SM01072"/>
    </source>
</evidence>
<evidence type="ECO:0000256" key="3">
    <source>
        <dbReference type="ARBA" id="ARBA00022741"/>
    </source>
</evidence>
<feature type="domain" description="CDC48 N-terminal subdomain" evidence="7">
    <location>
        <begin position="6"/>
        <end position="90"/>
    </location>
</feature>
<dbReference type="EMBL" id="CP000561">
    <property type="protein sequence ID" value="ABO09530.1"/>
    <property type="molecule type" value="Genomic_DNA"/>
</dbReference>
<dbReference type="Pfam" id="PF02359">
    <property type="entry name" value="CDC48_N"/>
    <property type="match status" value="1"/>
</dbReference>
<keyword evidence="3" id="KW-0547">Nucleotide-binding</keyword>
<keyword evidence="4" id="KW-0067">ATP-binding</keyword>
<evidence type="ECO:0000256" key="1">
    <source>
        <dbReference type="ARBA" id="ARBA00009833"/>
    </source>
</evidence>